<keyword evidence="3" id="KW-0813">Transport</keyword>
<dbReference type="GO" id="GO:0005829">
    <property type="term" value="C:cytosol"/>
    <property type="evidence" value="ECO:0007669"/>
    <property type="project" value="GOC"/>
</dbReference>
<keyword evidence="6 9" id="KW-1133">Transmembrane helix</keyword>
<proteinExistence type="inferred from homology"/>
<dbReference type="Pfam" id="PF05008">
    <property type="entry name" value="V-SNARE"/>
    <property type="match status" value="1"/>
</dbReference>
<dbReference type="GO" id="GO:0005484">
    <property type="term" value="F:SNAP receptor activity"/>
    <property type="evidence" value="ECO:0007669"/>
    <property type="project" value="TreeGrafter"/>
</dbReference>
<gene>
    <name evidence="11" type="ORF">M378DRAFT_171208</name>
</gene>
<evidence type="ECO:0000256" key="4">
    <source>
        <dbReference type="ARBA" id="ARBA00022692"/>
    </source>
</evidence>
<name>A0A0C2W9L7_AMAMK</name>
<dbReference type="SUPFAM" id="SSF58038">
    <property type="entry name" value="SNARE fusion complex"/>
    <property type="match status" value="1"/>
</dbReference>
<feature type="domain" description="Vesicle transport v-SNARE N-terminal" evidence="10">
    <location>
        <begin position="7"/>
        <end position="95"/>
    </location>
</feature>
<evidence type="ECO:0000256" key="3">
    <source>
        <dbReference type="ARBA" id="ARBA00022448"/>
    </source>
</evidence>
<keyword evidence="8 9" id="KW-0472">Membrane</keyword>
<dbReference type="InterPro" id="IPR038407">
    <property type="entry name" value="v-SNARE_N_sf"/>
</dbReference>
<organism evidence="11 12">
    <name type="scientific">Amanita muscaria (strain Koide BX008)</name>
    <dbReference type="NCBI Taxonomy" id="946122"/>
    <lineage>
        <taxon>Eukaryota</taxon>
        <taxon>Fungi</taxon>
        <taxon>Dikarya</taxon>
        <taxon>Basidiomycota</taxon>
        <taxon>Agaricomycotina</taxon>
        <taxon>Agaricomycetes</taxon>
        <taxon>Agaricomycetidae</taxon>
        <taxon>Agaricales</taxon>
        <taxon>Pluteineae</taxon>
        <taxon>Amanitaceae</taxon>
        <taxon>Amanita</taxon>
    </lineage>
</organism>
<dbReference type="GO" id="GO:0005789">
    <property type="term" value="C:endoplasmic reticulum membrane"/>
    <property type="evidence" value="ECO:0007669"/>
    <property type="project" value="TreeGrafter"/>
</dbReference>
<dbReference type="STRING" id="946122.A0A0C2W9L7"/>
<keyword evidence="5" id="KW-0653">Protein transport</keyword>
<dbReference type="InterPro" id="IPR010989">
    <property type="entry name" value="SNARE"/>
</dbReference>
<dbReference type="Pfam" id="PF12352">
    <property type="entry name" value="V-SNARE_C"/>
    <property type="match status" value="1"/>
</dbReference>
<evidence type="ECO:0000313" key="12">
    <source>
        <dbReference type="Proteomes" id="UP000054549"/>
    </source>
</evidence>
<reference evidence="11 12" key="1">
    <citation type="submission" date="2014-04" db="EMBL/GenBank/DDBJ databases">
        <title>Evolutionary Origins and Diversification of the Mycorrhizal Mutualists.</title>
        <authorList>
            <consortium name="DOE Joint Genome Institute"/>
            <consortium name="Mycorrhizal Genomics Consortium"/>
            <person name="Kohler A."/>
            <person name="Kuo A."/>
            <person name="Nagy L.G."/>
            <person name="Floudas D."/>
            <person name="Copeland A."/>
            <person name="Barry K.W."/>
            <person name="Cichocki N."/>
            <person name="Veneault-Fourrey C."/>
            <person name="LaButti K."/>
            <person name="Lindquist E.A."/>
            <person name="Lipzen A."/>
            <person name="Lundell T."/>
            <person name="Morin E."/>
            <person name="Murat C."/>
            <person name="Riley R."/>
            <person name="Ohm R."/>
            <person name="Sun H."/>
            <person name="Tunlid A."/>
            <person name="Henrissat B."/>
            <person name="Grigoriev I.V."/>
            <person name="Hibbett D.S."/>
            <person name="Martin F."/>
        </authorList>
    </citation>
    <scope>NUCLEOTIDE SEQUENCE [LARGE SCALE GENOMIC DNA]</scope>
    <source>
        <strain evidence="11 12">Koide BX008</strain>
    </source>
</reference>
<evidence type="ECO:0000313" key="11">
    <source>
        <dbReference type="EMBL" id="KIL57907.1"/>
    </source>
</evidence>
<dbReference type="PANTHER" id="PTHR21230">
    <property type="entry name" value="VESICLE TRANSPORT V-SNARE PROTEIN VTI1-RELATED"/>
    <property type="match status" value="1"/>
</dbReference>
<evidence type="ECO:0000256" key="5">
    <source>
        <dbReference type="ARBA" id="ARBA00022927"/>
    </source>
</evidence>
<keyword evidence="12" id="KW-1185">Reference proteome</keyword>
<dbReference type="GO" id="GO:0048280">
    <property type="term" value="P:vesicle fusion with Golgi apparatus"/>
    <property type="evidence" value="ECO:0007669"/>
    <property type="project" value="TreeGrafter"/>
</dbReference>
<dbReference type="EMBL" id="KN818354">
    <property type="protein sequence ID" value="KIL57907.1"/>
    <property type="molecule type" value="Genomic_DNA"/>
</dbReference>
<dbReference type="AlphaFoldDB" id="A0A0C2W9L7"/>
<accession>A0A0C2W9L7</accession>
<dbReference type="Proteomes" id="UP000054549">
    <property type="component" value="Unassembled WGS sequence"/>
</dbReference>
<dbReference type="InterPro" id="IPR007705">
    <property type="entry name" value="Vesicle_trsprt_v-SNARE_N"/>
</dbReference>
<dbReference type="GO" id="GO:0012507">
    <property type="term" value="C:ER to Golgi transport vesicle membrane"/>
    <property type="evidence" value="ECO:0007669"/>
    <property type="project" value="TreeGrafter"/>
</dbReference>
<dbReference type="HOGENOM" id="CLU_075474_0_1_1"/>
<dbReference type="GO" id="GO:0006896">
    <property type="term" value="P:Golgi to vacuole transport"/>
    <property type="evidence" value="ECO:0007669"/>
    <property type="project" value="TreeGrafter"/>
</dbReference>
<keyword evidence="4 9" id="KW-0812">Transmembrane</keyword>
<evidence type="ECO:0000256" key="7">
    <source>
        <dbReference type="ARBA" id="ARBA00023054"/>
    </source>
</evidence>
<keyword evidence="7" id="KW-0175">Coiled coil</keyword>
<dbReference type="GO" id="GO:0042147">
    <property type="term" value="P:retrograde transport, endosome to Golgi"/>
    <property type="evidence" value="ECO:0007669"/>
    <property type="project" value="TreeGrafter"/>
</dbReference>
<dbReference type="GO" id="GO:0000149">
    <property type="term" value="F:SNARE binding"/>
    <property type="evidence" value="ECO:0007669"/>
    <property type="project" value="TreeGrafter"/>
</dbReference>
<dbReference type="GO" id="GO:0006891">
    <property type="term" value="P:intra-Golgi vesicle-mediated transport"/>
    <property type="evidence" value="ECO:0007669"/>
    <property type="project" value="TreeGrafter"/>
</dbReference>
<protein>
    <recommendedName>
        <fullName evidence="10">Vesicle transport v-SNARE N-terminal domain-containing protein</fullName>
    </recommendedName>
</protein>
<sequence>MDSSPTSLFDSYEQDFKHIIQGIREKLEGGAKSNKGEQRKAALRRVEIELDEADDIVSQLEVEIQGIPKSIRPQYATRLKQVKADLTKYKKMSKDTHAQLARSDLLSSFSPRSYPSDDPYGERNERTRLLVGTDILNDGSRRLVDSTRVALEAEEQGADILRSLRVQREQIENVRDTLRTSDTHIDRASGTIKGMVRQMYKQRFILSGIFAFLVFLIVLILYIKLVPRR</sequence>
<dbReference type="SUPFAM" id="SSF47661">
    <property type="entry name" value="t-snare proteins"/>
    <property type="match status" value="1"/>
</dbReference>
<dbReference type="InParanoid" id="A0A0C2W9L7"/>
<dbReference type="FunCoup" id="A0A0C2W9L7">
    <property type="interactions" value="479"/>
</dbReference>
<evidence type="ECO:0000259" key="10">
    <source>
        <dbReference type="Pfam" id="PF05008"/>
    </source>
</evidence>
<evidence type="ECO:0000256" key="6">
    <source>
        <dbReference type="ARBA" id="ARBA00022989"/>
    </source>
</evidence>
<dbReference type="GO" id="GO:0005794">
    <property type="term" value="C:Golgi apparatus"/>
    <property type="evidence" value="ECO:0007669"/>
    <property type="project" value="TreeGrafter"/>
</dbReference>
<dbReference type="GO" id="GO:0031902">
    <property type="term" value="C:late endosome membrane"/>
    <property type="evidence" value="ECO:0007669"/>
    <property type="project" value="TreeGrafter"/>
</dbReference>
<dbReference type="Gene3D" id="1.20.58.400">
    <property type="entry name" value="t-snare proteins"/>
    <property type="match status" value="1"/>
</dbReference>
<dbReference type="GO" id="GO:0016236">
    <property type="term" value="P:macroautophagy"/>
    <property type="evidence" value="ECO:0007669"/>
    <property type="project" value="TreeGrafter"/>
</dbReference>
<comment type="similarity">
    <text evidence="2">Belongs to the VTI1 family.</text>
</comment>
<dbReference type="GO" id="GO:0006886">
    <property type="term" value="P:intracellular protein transport"/>
    <property type="evidence" value="ECO:0007669"/>
    <property type="project" value="InterPro"/>
</dbReference>
<evidence type="ECO:0000256" key="9">
    <source>
        <dbReference type="SAM" id="Phobius"/>
    </source>
</evidence>
<dbReference type="FunFam" id="1.20.5.110:FF:000002">
    <property type="entry name" value="Vesicle transport through interaction with t-SNAREsB"/>
    <property type="match status" value="1"/>
</dbReference>
<dbReference type="GO" id="GO:0031201">
    <property type="term" value="C:SNARE complex"/>
    <property type="evidence" value="ECO:0007669"/>
    <property type="project" value="TreeGrafter"/>
</dbReference>
<dbReference type="CDD" id="cd15862">
    <property type="entry name" value="SNARE_Vti1"/>
    <property type="match status" value="1"/>
</dbReference>
<comment type="subcellular location">
    <subcellularLocation>
        <location evidence="1">Membrane</location>
        <topology evidence="1">Single-pass type IV membrane protein</topology>
    </subcellularLocation>
</comment>
<dbReference type="OrthoDB" id="430637at2759"/>
<dbReference type="PANTHER" id="PTHR21230:SF26">
    <property type="entry name" value="VESICLE TRANSPORT THROUGH INTERACTION WITH T-SNARES HOMOLOG 1A"/>
    <property type="match status" value="1"/>
</dbReference>
<evidence type="ECO:0000256" key="8">
    <source>
        <dbReference type="ARBA" id="ARBA00023136"/>
    </source>
</evidence>
<evidence type="ECO:0000256" key="1">
    <source>
        <dbReference type="ARBA" id="ARBA00004211"/>
    </source>
</evidence>
<evidence type="ECO:0000256" key="2">
    <source>
        <dbReference type="ARBA" id="ARBA00006108"/>
    </source>
</evidence>
<feature type="transmembrane region" description="Helical" evidence="9">
    <location>
        <begin position="204"/>
        <end position="223"/>
    </location>
</feature>
<dbReference type="Gene3D" id="1.20.5.110">
    <property type="match status" value="1"/>
</dbReference>